<sequence>MYNRSESRIFKQESLLKKTFVACQTENVGDNPSELDSITPWCIDLADHHCLIWPHLPLQTFSIKHNIELHDH</sequence>
<accession>A0ABQ9WSE3</accession>
<protein>
    <submittedName>
        <fullName evidence="1">Uncharacterized protein</fullName>
    </submittedName>
</protein>
<dbReference type="EMBL" id="JARBJD010000479">
    <property type="protein sequence ID" value="KAK2941652.1"/>
    <property type="molecule type" value="Genomic_DNA"/>
</dbReference>
<reference evidence="1 2" key="1">
    <citation type="journal article" date="2022" name="bioRxiv">
        <title>Genomics of Preaxostyla Flagellates Illuminates Evolutionary Transitions and the Path Towards Mitochondrial Loss.</title>
        <authorList>
            <person name="Novak L.V.F."/>
            <person name="Treitli S.C."/>
            <person name="Pyrih J."/>
            <person name="Halakuc P."/>
            <person name="Pipaliya S.V."/>
            <person name="Vacek V."/>
            <person name="Brzon O."/>
            <person name="Soukal P."/>
            <person name="Eme L."/>
            <person name="Dacks J.B."/>
            <person name="Karnkowska A."/>
            <person name="Elias M."/>
            <person name="Hampl V."/>
        </authorList>
    </citation>
    <scope>NUCLEOTIDE SEQUENCE [LARGE SCALE GENOMIC DNA]</scope>
    <source>
        <strain evidence="1">NAU3</strain>
        <tissue evidence="1">Gut</tissue>
    </source>
</reference>
<organism evidence="1 2">
    <name type="scientific">Blattamonas nauphoetae</name>
    <dbReference type="NCBI Taxonomy" id="2049346"/>
    <lineage>
        <taxon>Eukaryota</taxon>
        <taxon>Metamonada</taxon>
        <taxon>Preaxostyla</taxon>
        <taxon>Oxymonadida</taxon>
        <taxon>Blattamonas</taxon>
    </lineage>
</organism>
<name>A0ABQ9WSE3_9EUKA</name>
<gene>
    <name evidence="1" type="ORF">BLNAU_23434</name>
</gene>
<evidence type="ECO:0000313" key="1">
    <source>
        <dbReference type="EMBL" id="KAK2941652.1"/>
    </source>
</evidence>
<comment type="caution">
    <text evidence="1">The sequence shown here is derived from an EMBL/GenBank/DDBJ whole genome shotgun (WGS) entry which is preliminary data.</text>
</comment>
<dbReference type="Proteomes" id="UP001281761">
    <property type="component" value="Unassembled WGS sequence"/>
</dbReference>
<evidence type="ECO:0000313" key="2">
    <source>
        <dbReference type="Proteomes" id="UP001281761"/>
    </source>
</evidence>
<proteinExistence type="predicted"/>
<keyword evidence="2" id="KW-1185">Reference proteome</keyword>